<evidence type="ECO:0000256" key="4">
    <source>
        <dbReference type="SAM" id="MobiDB-lite"/>
    </source>
</evidence>
<dbReference type="Proteomes" id="UP001500928">
    <property type="component" value="Unassembled WGS sequence"/>
</dbReference>
<dbReference type="PANTHER" id="PTHR43023:SF6">
    <property type="entry name" value="INTERMEMBRANE PHOSPHOLIPID TRANSPORT SYSTEM ATP-BINDING PROTEIN MLAF"/>
    <property type="match status" value="1"/>
</dbReference>
<dbReference type="EMBL" id="BAABHO010000035">
    <property type="protein sequence ID" value="GAA4799194.1"/>
    <property type="molecule type" value="Genomic_DNA"/>
</dbReference>
<feature type="compositionally biased region" description="Acidic residues" evidence="4">
    <location>
        <begin position="451"/>
        <end position="466"/>
    </location>
</feature>
<dbReference type="Pfam" id="PF00005">
    <property type="entry name" value="ABC_tran"/>
    <property type="match status" value="1"/>
</dbReference>
<accession>A0ABP9BRT7</accession>
<dbReference type="SUPFAM" id="SSF52540">
    <property type="entry name" value="P-loop containing nucleoside triphosphate hydrolases"/>
    <property type="match status" value="1"/>
</dbReference>
<feature type="compositionally biased region" description="Basic and acidic residues" evidence="4">
    <location>
        <begin position="481"/>
        <end position="490"/>
    </location>
</feature>
<name>A0ABP9BRT7_9PSEU</name>
<dbReference type="PROSITE" id="PS00211">
    <property type="entry name" value="ABC_TRANSPORTER_1"/>
    <property type="match status" value="1"/>
</dbReference>
<proteinExistence type="predicted"/>
<feature type="compositionally biased region" description="Gly residues" evidence="4">
    <location>
        <begin position="644"/>
        <end position="656"/>
    </location>
</feature>
<feature type="compositionally biased region" description="Basic and acidic residues" evidence="4">
    <location>
        <begin position="566"/>
        <end position="580"/>
    </location>
</feature>
<feature type="domain" description="ABC transporter" evidence="5">
    <location>
        <begin position="6"/>
        <end position="242"/>
    </location>
</feature>
<keyword evidence="2" id="KW-0547">Nucleotide-binding</keyword>
<comment type="caution">
    <text evidence="6">The sequence shown here is derived from an EMBL/GenBank/DDBJ whole genome shotgun (WGS) entry which is preliminary data.</text>
</comment>
<protein>
    <recommendedName>
        <fullName evidence="5">ABC transporter domain-containing protein</fullName>
    </recommendedName>
</protein>
<dbReference type="PROSITE" id="PS50893">
    <property type="entry name" value="ABC_TRANSPORTER_2"/>
    <property type="match status" value="1"/>
</dbReference>
<evidence type="ECO:0000313" key="6">
    <source>
        <dbReference type="EMBL" id="GAA4799194.1"/>
    </source>
</evidence>
<evidence type="ECO:0000256" key="1">
    <source>
        <dbReference type="ARBA" id="ARBA00022448"/>
    </source>
</evidence>
<feature type="compositionally biased region" description="Low complexity" evidence="4">
    <location>
        <begin position="502"/>
        <end position="540"/>
    </location>
</feature>
<dbReference type="Gene3D" id="3.40.50.300">
    <property type="entry name" value="P-loop containing nucleotide triphosphate hydrolases"/>
    <property type="match status" value="1"/>
</dbReference>
<gene>
    <name evidence="6" type="ORF">GCM10023200_40070</name>
</gene>
<dbReference type="InterPro" id="IPR003439">
    <property type="entry name" value="ABC_transporter-like_ATP-bd"/>
</dbReference>
<organism evidence="6 7">
    <name type="scientific">Actinomycetospora chlora</name>
    <dbReference type="NCBI Taxonomy" id="663608"/>
    <lineage>
        <taxon>Bacteria</taxon>
        <taxon>Bacillati</taxon>
        <taxon>Actinomycetota</taxon>
        <taxon>Actinomycetes</taxon>
        <taxon>Pseudonocardiales</taxon>
        <taxon>Pseudonocardiaceae</taxon>
        <taxon>Actinomycetospora</taxon>
    </lineage>
</organism>
<evidence type="ECO:0000259" key="5">
    <source>
        <dbReference type="PROSITE" id="PS50893"/>
    </source>
</evidence>
<dbReference type="SMART" id="SM00382">
    <property type="entry name" value="AAA"/>
    <property type="match status" value="1"/>
</dbReference>
<dbReference type="InterPro" id="IPR003593">
    <property type="entry name" value="AAA+_ATPase"/>
</dbReference>
<dbReference type="InterPro" id="IPR017871">
    <property type="entry name" value="ABC_transporter-like_CS"/>
</dbReference>
<dbReference type="CDD" id="cd03261">
    <property type="entry name" value="ABC_Org_Solvent_Resistant"/>
    <property type="match status" value="1"/>
</dbReference>
<evidence type="ECO:0000256" key="2">
    <source>
        <dbReference type="ARBA" id="ARBA00022741"/>
    </source>
</evidence>
<evidence type="ECO:0000313" key="7">
    <source>
        <dbReference type="Proteomes" id="UP001500928"/>
    </source>
</evidence>
<feature type="region of interest" description="Disordered" evidence="4">
    <location>
        <begin position="270"/>
        <end position="297"/>
    </location>
</feature>
<sequence length="685" mass="73431">MAGVEVGIKNLSKSFGSANIWSDVTLTLPAGEVSVLLGPSGTGKSVLLKSIIGLLKPEKGSIFIHDTDLVRCSESKLYEIRKLFGVLFQDGALFGSMNLFDNIAFPLREHTRKGESEISDIVMEKLELVGLGGAEDKLPGEISGGMKKRAGLARALVLDPEIILVDEPDSGLDPVRTAYLNQLIVDLNTQLDATILIVTHHLGTARSLPDNIGMLFRKNLVMFGPREVLLTSEEPVVQQFLQGRRIGPIGMSEEKDSAQMEAEMEELKKKGGSAESEESFIDPQLDPTEGLGERKAVQRRKDRVMQVLHTLPEKAQTAILESLTEEDMERYGISKDQDRTELIEITYNNPPEDADPFGYKAMQEAEDNSMVEESPAGEGEGEGDKAGSGDPDADADARRAPPAPPESDEPLVGVPADEDAGGTVVLPQAGEHTKSEDEKSDEAGNAPEDQQQSDDSDEQQSDEQQSDEQQSGEQQSDEQDQQYHEDDAKTEQIPTGRGDSEQGGQQQDQDQQGQGGQQAAAAGAAGAAGAAAASGGSDDQPTGRHHWRDEQYAEQGAIGAGGIVPMERRSEREGGDEDRTQQYGQQYGGQQQGQQRTGREAERSGWAQPTPGQDAVPDPSGERAADDAGQGGPGDQRQAPPAGDGSGRPQGDGPGHGQQDVPRGREDDDDGLIGGLRRMFRRSGS</sequence>
<feature type="region of interest" description="Disordered" evidence="4">
    <location>
        <begin position="347"/>
        <end position="685"/>
    </location>
</feature>
<keyword evidence="3" id="KW-0067">ATP-binding</keyword>
<dbReference type="InterPro" id="IPR027417">
    <property type="entry name" value="P-loop_NTPase"/>
</dbReference>
<dbReference type="PANTHER" id="PTHR43023">
    <property type="entry name" value="PROTEIN TRIGALACTOSYLDIACYLGLYCEROL 3, CHLOROPLASTIC"/>
    <property type="match status" value="1"/>
</dbReference>
<keyword evidence="7" id="KW-1185">Reference proteome</keyword>
<keyword evidence="1" id="KW-0813">Transport</keyword>
<evidence type="ECO:0000256" key="3">
    <source>
        <dbReference type="ARBA" id="ARBA00022840"/>
    </source>
</evidence>
<reference evidence="7" key="1">
    <citation type="journal article" date="2019" name="Int. J. Syst. Evol. Microbiol.">
        <title>The Global Catalogue of Microorganisms (GCM) 10K type strain sequencing project: providing services to taxonomists for standard genome sequencing and annotation.</title>
        <authorList>
            <consortium name="The Broad Institute Genomics Platform"/>
            <consortium name="The Broad Institute Genome Sequencing Center for Infectious Disease"/>
            <person name="Wu L."/>
            <person name="Ma J."/>
        </authorList>
    </citation>
    <scope>NUCLEOTIDE SEQUENCE [LARGE SCALE GENOMIC DNA]</scope>
    <source>
        <strain evidence="7">JCM 17979</strain>
    </source>
</reference>